<dbReference type="AlphaFoldDB" id="A0A9P8G2G8"/>
<keyword evidence="2" id="KW-1133">Transmembrane helix</keyword>
<keyword evidence="4" id="KW-1185">Reference proteome</keyword>
<accession>A0A9P8G2G8</accession>
<protein>
    <submittedName>
        <fullName evidence="3">Uncharacterized protein</fullName>
    </submittedName>
</protein>
<organism evidence="3 4">
    <name type="scientific">Aureobasidium melanogenum</name>
    <name type="common">Aureobasidium pullulans var. melanogenum</name>
    <dbReference type="NCBI Taxonomy" id="46634"/>
    <lineage>
        <taxon>Eukaryota</taxon>
        <taxon>Fungi</taxon>
        <taxon>Dikarya</taxon>
        <taxon>Ascomycota</taxon>
        <taxon>Pezizomycotina</taxon>
        <taxon>Dothideomycetes</taxon>
        <taxon>Dothideomycetidae</taxon>
        <taxon>Dothideales</taxon>
        <taxon>Saccotheciaceae</taxon>
        <taxon>Aureobasidium</taxon>
    </lineage>
</organism>
<comment type="caution">
    <text evidence="3">The sequence shown here is derived from an EMBL/GenBank/DDBJ whole genome shotgun (WGS) entry which is preliminary data.</text>
</comment>
<sequence length="665" mass="72509">MSSQQSVYTGFWTNWAEGQILGTTLTLSARDGAYLIAILALFVKVTGGFLWRIISFVLFRNSPTSGWNGLFHQQQAILRNSTSGGTALFQFLQSAWCWREKAKSTIPRSMRLALLAAIHIAIFAIAGAFSSRVAVTDSQVLLVSPNCGLWSFLSQNDEDRVSYRQVSTCTPLDIRNRITGFQPGNASLLGDDHRTDPTLQWQSLLLGQSWVTGGDATFSFSNATINSDARLIGSIGESQPYTVDVEQYHTSDADSYYGSSFQPIDGLVRNDSAAISLFILINNAGYDDPVEDPWFNATRFQNSVYSSEQIFQVLGCSSEYLVCRPQVSGSPICGHVANISASVPTVYSEDQRIDFNVVQNTLLPRFTAATTRNAMTHVPQFLGADSLLASSYVYQWSSLDLPDDQWTVELSNWFSTSLISLQLFSASYVQSDTPQWSSFSKISPSAGERWMCTNQIVHRDDHTSFSVLGLSIVLGVGCIIILISLILKDLVTWIQSDTEENDVRTQTWTELGLLQLQRKVLETSNPTAPAWVGEGDVPTVSSGESFEMDLRPSSRHDIEQGRPFISKSTGSRRAPDATTPDARLSSTEQPVLVFLGQFEPGSGQPDFTEDVTDDGEVAEPGYVTGAGGSSEALADAWGIHGATPAAADAWGTRNIATTTAAEADA</sequence>
<feature type="non-terminal residue" evidence="3">
    <location>
        <position position="1"/>
    </location>
</feature>
<reference evidence="3" key="2">
    <citation type="submission" date="2021-08" db="EMBL/GenBank/DDBJ databases">
        <authorList>
            <person name="Gostincar C."/>
            <person name="Sun X."/>
            <person name="Song Z."/>
            <person name="Gunde-Cimerman N."/>
        </authorList>
    </citation>
    <scope>NUCLEOTIDE SEQUENCE</scope>
    <source>
        <strain evidence="3">EXF-9298</strain>
    </source>
</reference>
<evidence type="ECO:0000313" key="4">
    <source>
        <dbReference type="Proteomes" id="UP000729357"/>
    </source>
</evidence>
<keyword evidence="2" id="KW-0472">Membrane</keyword>
<dbReference type="Proteomes" id="UP000729357">
    <property type="component" value="Unassembled WGS sequence"/>
</dbReference>
<feature type="transmembrane region" description="Helical" evidence="2">
    <location>
        <begin position="465"/>
        <end position="487"/>
    </location>
</feature>
<feature type="transmembrane region" description="Helical" evidence="2">
    <location>
        <begin position="33"/>
        <end position="54"/>
    </location>
</feature>
<name>A0A9P8G2G8_AURME</name>
<keyword evidence="2" id="KW-0812">Transmembrane</keyword>
<evidence type="ECO:0000256" key="1">
    <source>
        <dbReference type="SAM" id="MobiDB-lite"/>
    </source>
</evidence>
<feature type="compositionally biased region" description="Basic and acidic residues" evidence="1">
    <location>
        <begin position="548"/>
        <end position="560"/>
    </location>
</feature>
<reference evidence="3" key="1">
    <citation type="journal article" date="2021" name="J Fungi (Basel)">
        <title>Virulence traits and population genomics of the black yeast Aureobasidium melanogenum.</title>
        <authorList>
            <person name="Cernosa A."/>
            <person name="Sun X."/>
            <person name="Gostincar C."/>
            <person name="Fang C."/>
            <person name="Gunde-Cimerman N."/>
            <person name="Song Z."/>
        </authorList>
    </citation>
    <scope>NUCLEOTIDE SEQUENCE</scope>
    <source>
        <strain evidence="3">EXF-9298</strain>
    </source>
</reference>
<evidence type="ECO:0000313" key="3">
    <source>
        <dbReference type="EMBL" id="KAG9989295.1"/>
    </source>
</evidence>
<evidence type="ECO:0000256" key="2">
    <source>
        <dbReference type="SAM" id="Phobius"/>
    </source>
</evidence>
<proteinExistence type="predicted"/>
<gene>
    <name evidence="3" type="ORF">KCU98_g1991</name>
</gene>
<dbReference type="EMBL" id="JAHFXS010000092">
    <property type="protein sequence ID" value="KAG9989295.1"/>
    <property type="molecule type" value="Genomic_DNA"/>
</dbReference>
<feature type="transmembrane region" description="Helical" evidence="2">
    <location>
        <begin position="109"/>
        <end position="129"/>
    </location>
</feature>
<feature type="region of interest" description="Disordered" evidence="1">
    <location>
        <begin position="527"/>
        <end position="585"/>
    </location>
</feature>